<dbReference type="PANTHER" id="PTHR31760:SF0">
    <property type="entry name" value="S-ADENOSYL-L-METHIONINE-DEPENDENT METHYLTRANSFERASES SUPERFAMILY PROTEIN"/>
    <property type="match status" value="1"/>
</dbReference>
<dbReference type="InterPro" id="IPR029063">
    <property type="entry name" value="SAM-dependent_MTases_sf"/>
</dbReference>
<organism evidence="7 8">
    <name type="scientific">Pandoraea terrae</name>
    <dbReference type="NCBI Taxonomy" id="1537710"/>
    <lineage>
        <taxon>Bacteria</taxon>
        <taxon>Pseudomonadati</taxon>
        <taxon>Pseudomonadota</taxon>
        <taxon>Betaproteobacteria</taxon>
        <taxon>Burkholderiales</taxon>
        <taxon>Burkholderiaceae</taxon>
        <taxon>Pandoraea</taxon>
    </lineage>
</organism>
<comment type="subcellular location">
    <subcellularLocation>
        <location evidence="6">Cytoplasm</location>
    </subcellularLocation>
</comment>
<dbReference type="CDD" id="cd02440">
    <property type="entry name" value="AdoMet_MTases"/>
    <property type="match status" value="1"/>
</dbReference>
<gene>
    <name evidence="6" type="primary">rsmG</name>
    <name evidence="7" type="ORF">PTE30175_02919</name>
</gene>
<dbReference type="SUPFAM" id="SSF53335">
    <property type="entry name" value="S-adenosyl-L-methionine-dependent methyltransferases"/>
    <property type="match status" value="1"/>
</dbReference>
<dbReference type="GO" id="GO:0070043">
    <property type="term" value="F:rRNA (guanine-N7-)-methyltransferase activity"/>
    <property type="evidence" value="ECO:0007669"/>
    <property type="project" value="UniProtKB-UniRule"/>
</dbReference>
<dbReference type="Pfam" id="PF02527">
    <property type="entry name" value="GidB"/>
    <property type="match status" value="1"/>
</dbReference>
<feature type="binding site" evidence="6">
    <location>
        <position position="160"/>
    </location>
    <ligand>
        <name>S-adenosyl-L-methionine</name>
        <dbReference type="ChEBI" id="CHEBI:59789"/>
    </ligand>
</feature>
<keyword evidence="3 6" id="KW-0489">Methyltransferase</keyword>
<sequence>MTVTSRSESSKDKDLAAMLAEGVAQLGVALDEDQHTRLLDYLALLAKWNGVYNLTAIRDPRQMLIQHVLDSLAIVPHLVDEPITRILDVGSGGGLPGMILAVTRPDWQITVNDIVHKKTAFLTQAKGALKLDNVTVITGRVEQLQIGAEVSAPFDAIVSRAFADLSDFVGLARHLLTSTGSIWAMKGVAPDEEIARLPADCQLLARIRLQVPFLDAERHLLRVKVGV</sequence>
<evidence type="ECO:0000313" key="7">
    <source>
        <dbReference type="EMBL" id="VVE18439.1"/>
    </source>
</evidence>
<feature type="binding site" evidence="6">
    <location>
        <begin position="141"/>
        <end position="142"/>
    </location>
    <ligand>
        <name>S-adenosyl-L-methionine</name>
        <dbReference type="ChEBI" id="CHEBI:59789"/>
    </ligand>
</feature>
<dbReference type="NCBIfam" id="TIGR00138">
    <property type="entry name" value="rsmG_gidB"/>
    <property type="match status" value="1"/>
</dbReference>
<evidence type="ECO:0000256" key="4">
    <source>
        <dbReference type="ARBA" id="ARBA00022679"/>
    </source>
</evidence>
<keyword evidence="1 6" id="KW-0963">Cytoplasm</keyword>
<dbReference type="InterPro" id="IPR003682">
    <property type="entry name" value="rRNA_ssu_MeTfrase_G"/>
</dbReference>
<keyword evidence="4 6" id="KW-0808">Transferase</keyword>
<dbReference type="GO" id="GO:0005829">
    <property type="term" value="C:cytosol"/>
    <property type="evidence" value="ECO:0007669"/>
    <property type="project" value="TreeGrafter"/>
</dbReference>
<evidence type="ECO:0000256" key="2">
    <source>
        <dbReference type="ARBA" id="ARBA00022552"/>
    </source>
</evidence>
<reference evidence="7 8" key="1">
    <citation type="submission" date="2019-08" db="EMBL/GenBank/DDBJ databases">
        <authorList>
            <person name="Peeters C."/>
        </authorList>
    </citation>
    <scope>NUCLEOTIDE SEQUENCE [LARGE SCALE GENOMIC DNA]</scope>
    <source>
        <strain evidence="7 8">LMG 30175</strain>
    </source>
</reference>
<keyword evidence="2 6" id="KW-0698">rRNA processing</keyword>
<evidence type="ECO:0000256" key="6">
    <source>
        <dbReference type="HAMAP-Rule" id="MF_00074"/>
    </source>
</evidence>
<proteinExistence type="inferred from homology"/>
<evidence type="ECO:0000313" key="8">
    <source>
        <dbReference type="Proteomes" id="UP000414233"/>
    </source>
</evidence>
<keyword evidence="5 6" id="KW-0949">S-adenosyl-L-methionine</keyword>
<feature type="binding site" evidence="6">
    <location>
        <position position="95"/>
    </location>
    <ligand>
        <name>S-adenosyl-L-methionine</name>
        <dbReference type="ChEBI" id="CHEBI:59789"/>
    </ligand>
</feature>
<comment type="caution">
    <text evidence="6">Lacks conserved residue(s) required for the propagation of feature annotation.</text>
</comment>
<dbReference type="EC" id="2.1.1.170" evidence="6"/>
<accession>A0A5E4W3L1</accession>
<evidence type="ECO:0000256" key="5">
    <source>
        <dbReference type="ARBA" id="ARBA00022691"/>
    </source>
</evidence>
<comment type="function">
    <text evidence="6">Specifically methylates the N7 position of guanine in position 527 of 16S rRNA.</text>
</comment>
<evidence type="ECO:0000256" key="3">
    <source>
        <dbReference type="ARBA" id="ARBA00022603"/>
    </source>
</evidence>
<dbReference type="PIRSF" id="PIRSF003078">
    <property type="entry name" value="GidB"/>
    <property type="match status" value="1"/>
</dbReference>
<dbReference type="Proteomes" id="UP000414233">
    <property type="component" value="Unassembled WGS sequence"/>
</dbReference>
<name>A0A5E4W3L1_9BURK</name>
<comment type="similarity">
    <text evidence="6">Belongs to the methyltransferase superfamily. RNA methyltransferase RsmG family.</text>
</comment>
<dbReference type="EMBL" id="CABPRZ010000011">
    <property type="protein sequence ID" value="VVE18439.1"/>
    <property type="molecule type" value="Genomic_DNA"/>
</dbReference>
<dbReference type="AlphaFoldDB" id="A0A5E4W3L1"/>
<dbReference type="HAMAP" id="MF_00074">
    <property type="entry name" value="16SrRNA_methyltr_G"/>
    <property type="match status" value="1"/>
</dbReference>
<comment type="catalytic activity">
    <reaction evidence="6">
        <text>guanosine(527) in 16S rRNA + S-adenosyl-L-methionine = N(7)-methylguanosine(527) in 16S rRNA + S-adenosyl-L-homocysteine</text>
        <dbReference type="Rhea" id="RHEA:42732"/>
        <dbReference type="Rhea" id="RHEA-COMP:10209"/>
        <dbReference type="Rhea" id="RHEA-COMP:10210"/>
        <dbReference type="ChEBI" id="CHEBI:57856"/>
        <dbReference type="ChEBI" id="CHEBI:59789"/>
        <dbReference type="ChEBI" id="CHEBI:74269"/>
        <dbReference type="ChEBI" id="CHEBI:74480"/>
        <dbReference type="EC" id="2.1.1.170"/>
    </reaction>
</comment>
<feature type="binding site" evidence="6">
    <location>
        <position position="90"/>
    </location>
    <ligand>
        <name>S-adenosyl-L-methionine</name>
        <dbReference type="ChEBI" id="CHEBI:59789"/>
    </ligand>
</feature>
<protein>
    <recommendedName>
        <fullName evidence="6">Ribosomal RNA small subunit methyltransferase G</fullName>
        <ecNumber evidence="6">2.1.1.170</ecNumber>
    </recommendedName>
    <alternativeName>
        <fullName evidence="6">16S rRNA 7-methylguanosine methyltransferase</fullName>
        <shortName evidence="6">16S rRNA m7G methyltransferase</shortName>
    </alternativeName>
</protein>
<dbReference type="PANTHER" id="PTHR31760">
    <property type="entry name" value="S-ADENOSYL-L-METHIONINE-DEPENDENT METHYLTRANSFERASES SUPERFAMILY PROTEIN"/>
    <property type="match status" value="1"/>
</dbReference>
<dbReference type="Gene3D" id="3.40.50.150">
    <property type="entry name" value="Vaccinia Virus protein VP39"/>
    <property type="match status" value="1"/>
</dbReference>
<keyword evidence="8" id="KW-1185">Reference proteome</keyword>
<evidence type="ECO:0000256" key="1">
    <source>
        <dbReference type="ARBA" id="ARBA00022490"/>
    </source>
</evidence>